<dbReference type="EMBL" id="AVFL01000031">
    <property type="protein sequence ID" value="EWY37069.1"/>
    <property type="molecule type" value="Genomic_DNA"/>
</dbReference>
<keyword evidence="1" id="KW-0472">Membrane</keyword>
<gene>
    <name evidence="2" type="ORF">N825_21730</name>
</gene>
<proteinExistence type="predicted"/>
<dbReference type="AlphaFoldDB" id="W9GTG0"/>
<dbReference type="Proteomes" id="UP000019486">
    <property type="component" value="Unassembled WGS sequence"/>
</dbReference>
<protein>
    <submittedName>
        <fullName evidence="2">Uncharacterized protein</fullName>
    </submittedName>
</protein>
<keyword evidence="3" id="KW-1185">Reference proteome</keyword>
<evidence type="ECO:0000256" key="1">
    <source>
        <dbReference type="SAM" id="Phobius"/>
    </source>
</evidence>
<keyword evidence="1" id="KW-0812">Transmembrane</keyword>
<keyword evidence="1" id="KW-1133">Transmembrane helix</keyword>
<reference evidence="2 3" key="1">
    <citation type="submission" date="2013-08" db="EMBL/GenBank/DDBJ databases">
        <title>The genome sequence of Skermanella stibiiresistens.</title>
        <authorList>
            <person name="Zhu W."/>
            <person name="Wang G."/>
        </authorList>
    </citation>
    <scope>NUCLEOTIDE SEQUENCE [LARGE SCALE GENOMIC DNA]</scope>
    <source>
        <strain evidence="2 3">SB22</strain>
    </source>
</reference>
<organism evidence="2 3">
    <name type="scientific">Skermanella stibiiresistens SB22</name>
    <dbReference type="NCBI Taxonomy" id="1385369"/>
    <lineage>
        <taxon>Bacteria</taxon>
        <taxon>Pseudomonadati</taxon>
        <taxon>Pseudomonadota</taxon>
        <taxon>Alphaproteobacteria</taxon>
        <taxon>Rhodospirillales</taxon>
        <taxon>Azospirillaceae</taxon>
        <taxon>Skermanella</taxon>
    </lineage>
</organism>
<feature type="transmembrane region" description="Helical" evidence="1">
    <location>
        <begin position="170"/>
        <end position="194"/>
    </location>
</feature>
<evidence type="ECO:0000313" key="2">
    <source>
        <dbReference type="EMBL" id="EWY37069.1"/>
    </source>
</evidence>
<comment type="caution">
    <text evidence="2">The sequence shown here is derived from an EMBL/GenBank/DDBJ whole genome shotgun (WGS) entry which is preliminary data.</text>
</comment>
<feature type="transmembrane region" description="Helical" evidence="1">
    <location>
        <begin position="523"/>
        <end position="544"/>
    </location>
</feature>
<sequence length="587" mass="64841">MHSSEENESATTSEREVRRIGLIVVHGIGDQGRFHFLDALVRDLQCGFKAARENAIVSVVLHTPAASLVGAAAPTLSEGPGPSAEIVILDEKWETRVGIHEVWWGDIIDPPTIFQPLRFFAWGLAMWAVPLKHRRTFEKGQPGKVGEFLAEPDPPEGRGFLTKLGVRARLFLVGYLVITAGIVLYLVTALLRLITRQNIPDPVMTAVSYMSDIKLYTQPTSPDTVPLDHLGQHARFAIRARMLRTTVDAALRDYDGWWVLAHSLGSVVAFSGLMTPEGLIARYLDEPRWRRLEADAKAALFNDETKVPKDTRVDRPAWLEPDACVSHKELFKRFRGLVTYGSPLDKFAMLWPATIPTLRDQTPFGEATWHNFYDETDPVSGRLDSFDKVGAKPAGLRPRNIPYCSSPIPLLSHVKYLGVPRRDRKGAQDSLTGRLCAWFLDTSAPASSPKIPKFEAGKGGRWLSEEMPKWKARRAWNWVFWIGLAILSPLFTAWIVDWLRQSGWLDGILPDFMGWPSLLPQSMGGLALAIAALAVLIVLAAGLLGKLLAFSIRDIDPEAPASAFGGVFSGDTTGTAKPAVKDSAPYA</sequence>
<evidence type="ECO:0000313" key="3">
    <source>
        <dbReference type="Proteomes" id="UP000019486"/>
    </source>
</evidence>
<name>W9GTG0_9PROT</name>
<dbReference type="PATRIC" id="fig|1385369.3.peg.5889"/>
<accession>W9GTG0</accession>
<feature type="transmembrane region" description="Helical" evidence="1">
    <location>
        <begin position="475"/>
        <end position="496"/>
    </location>
</feature>